<evidence type="ECO:0000313" key="1">
    <source>
        <dbReference type="EMBL" id="GAA4343061.1"/>
    </source>
</evidence>
<reference evidence="2" key="1">
    <citation type="journal article" date="2019" name="Int. J. Syst. Evol. Microbiol.">
        <title>The Global Catalogue of Microorganisms (GCM) 10K type strain sequencing project: providing services to taxonomists for standard genome sequencing and annotation.</title>
        <authorList>
            <consortium name="The Broad Institute Genomics Platform"/>
            <consortium name="The Broad Institute Genome Sequencing Center for Infectious Disease"/>
            <person name="Wu L."/>
            <person name="Ma J."/>
        </authorList>
    </citation>
    <scope>NUCLEOTIDE SEQUENCE [LARGE SCALE GENOMIC DNA]</scope>
    <source>
        <strain evidence="2">JCM 17727</strain>
    </source>
</reference>
<gene>
    <name evidence="1" type="ORF">GCM10023150_01380</name>
</gene>
<name>A0ABP8HR46_9GAMM</name>
<evidence type="ECO:0000313" key="2">
    <source>
        <dbReference type="Proteomes" id="UP001501294"/>
    </source>
</evidence>
<keyword evidence="2" id="KW-1185">Reference proteome</keyword>
<protein>
    <submittedName>
        <fullName evidence="1">Uncharacterized protein</fullName>
    </submittedName>
</protein>
<accession>A0ABP8HR46</accession>
<dbReference type="Proteomes" id="UP001501294">
    <property type="component" value="Unassembled WGS sequence"/>
</dbReference>
<proteinExistence type="predicted"/>
<comment type="caution">
    <text evidence="1">The sequence shown here is derived from an EMBL/GenBank/DDBJ whole genome shotgun (WGS) entry which is preliminary data.</text>
</comment>
<dbReference type="RefSeq" id="WP_223577521.1">
    <property type="nucleotide sequence ID" value="NZ_BAABFU010000001.1"/>
</dbReference>
<organism evidence="1 2">
    <name type="scientific">Kangiella taiwanensis</name>
    <dbReference type="NCBI Taxonomy" id="1079179"/>
    <lineage>
        <taxon>Bacteria</taxon>
        <taxon>Pseudomonadati</taxon>
        <taxon>Pseudomonadota</taxon>
        <taxon>Gammaproteobacteria</taxon>
        <taxon>Kangiellales</taxon>
        <taxon>Kangiellaceae</taxon>
        <taxon>Kangiella</taxon>
    </lineage>
</organism>
<sequence>MKSLLAAVIALFIGIGYSSVSNITSDTTSATNLMSFQADEPPATGNDSEDTSERGLMCRLFGYFC</sequence>
<dbReference type="EMBL" id="BAABFU010000001">
    <property type="protein sequence ID" value="GAA4343061.1"/>
    <property type="molecule type" value="Genomic_DNA"/>
</dbReference>